<name>A0ABD1IIY8_SALDI</name>
<dbReference type="PANTHER" id="PTHR46325:SF20">
    <property type="entry name" value="CRIB DOMAIN-CONTAINING PROTEIN RIC10"/>
    <property type="match status" value="1"/>
</dbReference>
<dbReference type="Pfam" id="PF00786">
    <property type="entry name" value="PBD"/>
    <property type="match status" value="1"/>
</dbReference>
<dbReference type="PROSITE" id="PS50108">
    <property type="entry name" value="CRIB"/>
    <property type="match status" value="1"/>
</dbReference>
<evidence type="ECO:0000313" key="4">
    <source>
        <dbReference type="Proteomes" id="UP001567538"/>
    </source>
</evidence>
<comment type="caution">
    <text evidence="3">The sequence shown here is derived from an EMBL/GenBank/DDBJ whole genome shotgun (WGS) entry which is preliminary data.</text>
</comment>
<dbReference type="AlphaFoldDB" id="A0ABD1IIY8"/>
<evidence type="ECO:0000259" key="2">
    <source>
        <dbReference type="PROSITE" id="PS50108"/>
    </source>
</evidence>
<sequence>MGTKMKGIYKGFKYSLTQMFVKEPEMEIGGPTDVKHVAHIGTDGSSGNAPSWMSEYKTGNDFAATSIGNSASGSGSTGMSPWSSREFGDSVRQQSQCDENSTEVAAVKKKERRKKPRSNNSPKSNGSCSSRPSRQGKQKNKFMENNAKTTNIEVV</sequence>
<feature type="compositionally biased region" description="Polar residues" evidence="1">
    <location>
        <begin position="118"/>
        <end position="133"/>
    </location>
</feature>
<feature type="compositionally biased region" description="Polar residues" evidence="1">
    <location>
        <begin position="146"/>
        <end position="155"/>
    </location>
</feature>
<feature type="domain" description="CRIB" evidence="2">
    <location>
        <begin position="28"/>
        <end position="41"/>
    </location>
</feature>
<feature type="region of interest" description="Disordered" evidence="1">
    <location>
        <begin position="37"/>
        <end position="56"/>
    </location>
</feature>
<proteinExistence type="predicted"/>
<feature type="region of interest" description="Disordered" evidence="1">
    <location>
        <begin position="62"/>
        <end position="155"/>
    </location>
</feature>
<gene>
    <name evidence="3" type="ORF">AAHA92_03179</name>
</gene>
<dbReference type="InterPro" id="IPR000095">
    <property type="entry name" value="CRIB_dom"/>
</dbReference>
<reference evidence="3 4" key="1">
    <citation type="submission" date="2024-06" db="EMBL/GenBank/DDBJ databases">
        <title>A chromosome level genome sequence of Diviner's sage (Salvia divinorum).</title>
        <authorList>
            <person name="Ford S.A."/>
            <person name="Ro D.-K."/>
            <person name="Ness R.W."/>
            <person name="Phillips M.A."/>
        </authorList>
    </citation>
    <scope>NUCLEOTIDE SEQUENCE [LARGE SCALE GENOMIC DNA]</scope>
    <source>
        <strain evidence="3">SAF-2024a</strain>
        <tissue evidence="3">Leaf</tissue>
    </source>
</reference>
<accession>A0ABD1IIY8</accession>
<keyword evidence="4" id="KW-1185">Reference proteome</keyword>
<evidence type="ECO:0000313" key="3">
    <source>
        <dbReference type="EMBL" id="KAL1567729.1"/>
    </source>
</evidence>
<protein>
    <submittedName>
        <fullName evidence="3">CRIB domain-containing protein RIC10-like isoform X2</fullName>
    </submittedName>
</protein>
<dbReference type="Proteomes" id="UP001567538">
    <property type="component" value="Unassembled WGS sequence"/>
</dbReference>
<dbReference type="CDD" id="cd00132">
    <property type="entry name" value="CRIB"/>
    <property type="match status" value="1"/>
</dbReference>
<organism evidence="3 4">
    <name type="scientific">Salvia divinorum</name>
    <name type="common">Maria pastora</name>
    <name type="synonym">Diviner's sage</name>
    <dbReference type="NCBI Taxonomy" id="28513"/>
    <lineage>
        <taxon>Eukaryota</taxon>
        <taxon>Viridiplantae</taxon>
        <taxon>Streptophyta</taxon>
        <taxon>Embryophyta</taxon>
        <taxon>Tracheophyta</taxon>
        <taxon>Spermatophyta</taxon>
        <taxon>Magnoliopsida</taxon>
        <taxon>eudicotyledons</taxon>
        <taxon>Gunneridae</taxon>
        <taxon>Pentapetalae</taxon>
        <taxon>asterids</taxon>
        <taxon>lamiids</taxon>
        <taxon>Lamiales</taxon>
        <taxon>Lamiaceae</taxon>
        <taxon>Nepetoideae</taxon>
        <taxon>Mentheae</taxon>
        <taxon>Salviinae</taxon>
        <taxon>Salvia</taxon>
        <taxon>Salvia subgen. Calosphace</taxon>
    </lineage>
</organism>
<feature type="compositionally biased region" description="Basic residues" evidence="1">
    <location>
        <begin position="107"/>
        <end position="117"/>
    </location>
</feature>
<dbReference type="PANTHER" id="PTHR46325">
    <property type="entry name" value="CRIB DOMAIN-CONTAINING PROTEIN RIC8"/>
    <property type="match status" value="1"/>
</dbReference>
<dbReference type="SMART" id="SM00285">
    <property type="entry name" value="PBD"/>
    <property type="match status" value="1"/>
</dbReference>
<evidence type="ECO:0000256" key="1">
    <source>
        <dbReference type="SAM" id="MobiDB-lite"/>
    </source>
</evidence>
<dbReference type="EMBL" id="JBEAFC010000002">
    <property type="protein sequence ID" value="KAL1567729.1"/>
    <property type="molecule type" value="Genomic_DNA"/>
</dbReference>
<feature type="compositionally biased region" description="Polar residues" evidence="1">
    <location>
        <begin position="66"/>
        <end position="83"/>
    </location>
</feature>